<dbReference type="PANTHER" id="PTHR43775">
    <property type="entry name" value="FATTY ACID SYNTHASE"/>
    <property type="match status" value="1"/>
</dbReference>
<dbReference type="GO" id="GO:0033068">
    <property type="term" value="P:macrolide biosynthetic process"/>
    <property type="evidence" value="ECO:0007669"/>
    <property type="project" value="UniProtKB-ARBA"/>
</dbReference>
<keyword evidence="3" id="KW-0597">Phosphoprotein</keyword>
<dbReference type="InterPro" id="IPR018201">
    <property type="entry name" value="Ketoacyl_synth_AS"/>
</dbReference>
<comment type="subunit">
    <text evidence="12">Homodimer. Erythronolide synthase is composed of EryAI, EryAII and EryAIII multimodular (2 modules) polypeptides each coding for a functional synthase subunit which participates in 2 of the six FAS-like elongation steps required for formation of the polyketide. Module 1, 2, 3, 4, 5, and 6 participating in biosynthesis steps 1, 2, 3, 4, 5, and 6, respectively.</text>
</comment>
<dbReference type="InterPro" id="IPR001227">
    <property type="entry name" value="Ac_transferase_dom_sf"/>
</dbReference>
<dbReference type="Gene3D" id="3.10.129.110">
    <property type="entry name" value="Polyketide synthase dehydratase"/>
    <property type="match status" value="1"/>
</dbReference>
<dbReference type="NCBIfam" id="NF045894">
    <property type="entry name" value="PKS_plus_SDR"/>
    <property type="match status" value="2"/>
</dbReference>
<dbReference type="Pfam" id="PF08659">
    <property type="entry name" value="KR"/>
    <property type="match status" value="5"/>
</dbReference>
<dbReference type="GO" id="GO:0047879">
    <property type="term" value="F:erythronolide synthase activity"/>
    <property type="evidence" value="ECO:0007669"/>
    <property type="project" value="UniProtKB-EC"/>
</dbReference>
<dbReference type="InterPro" id="IPR041618">
    <property type="entry name" value="PKS_DE"/>
</dbReference>
<evidence type="ECO:0000259" key="18">
    <source>
        <dbReference type="PROSITE" id="PS52019"/>
    </source>
</evidence>
<feature type="domain" description="Ketosynthase family 3 (KS3)" evidence="17">
    <location>
        <begin position="1751"/>
        <end position="2173"/>
    </location>
</feature>
<dbReference type="GO" id="GO:0004315">
    <property type="term" value="F:3-oxoacyl-[acyl-carrier-protein] synthase activity"/>
    <property type="evidence" value="ECO:0007669"/>
    <property type="project" value="InterPro"/>
</dbReference>
<dbReference type="Pfam" id="PF16197">
    <property type="entry name" value="KAsynt_C_assoc"/>
    <property type="match status" value="5"/>
</dbReference>
<dbReference type="InterPro" id="IPR015083">
    <property type="entry name" value="NorB/c/GfsB-D-like_docking"/>
</dbReference>
<dbReference type="Pfam" id="PF14765">
    <property type="entry name" value="PS-DH"/>
    <property type="match status" value="1"/>
</dbReference>
<evidence type="ECO:0000256" key="2">
    <source>
        <dbReference type="ARBA" id="ARBA00022450"/>
    </source>
</evidence>
<feature type="domain" description="Carrier" evidence="16">
    <location>
        <begin position="3095"/>
        <end position="3173"/>
    </location>
</feature>
<evidence type="ECO:0000256" key="1">
    <source>
        <dbReference type="ARBA" id="ARBA00001957"/>
    </source>
</evidence>
<feature type="active site" description="Proton donor; for dehydratase activity" evidence="14">
    <location>
        <position position="1114"/>
    </location>
</feature>
<dbReference type="FunFam" id="3.40.366.10:FF:000002">
    <property type="entry name" value="Probable polyketide synthase 2"/>
    <property type="match status" value="4"/>
</dbReference>
<dbReference type="Pfam" id="PF00109">
    <property type="entry name" value="ketoacyl-synt"/>
    <property type="match status" value="5"/>
</dbReference>
<dbReference type="Gene3D" id="1.10.1200.10">
    <property type="entry name" value="ACP-like"/>
    <property type="match status" value="5"/>
</dbReference>
<dbReference type="SMART" id="SM00827">
    <property type="entry name" value="PKS_AT"/>
    <property type="match status" value="5"/>
</dbReference>
<keyword evidence="2" id="KW-0596">Phosphopantetheine</keyword>
<dbReference type="InterPro" id="IPR014031">
    <property type="entry name" value="Ketoacyl_synth_C"/>
</dbReference>
<keyword evidence="20" id="KW-1185">Reference proteome</keyword>
<sequence length="7668" mass="791222">MTRDSAASNEDRLRDYLQRASADLRRTRSRLQELESAAHEPIAIVGMGCRFPGGAASPEDLWRMVEAGEHGITAMPDDRGWSVEALESSASLSGGFLHDATTFDADFFGISPREALAMDPQQRVLLETTWEALERAGIDPLTIRGSQTGVFVGAIPQDYWAGPDDNADGYGLTATTSSVLSGRVAYVLGLVGPVLTVDTACSSSLVALHLAARALRAGECSLALAGGVTVLPSPLTFVEFSRQGGLTADGFCRSFADSANGTGLAEGVGVLVLERLSEARRNGHQVLAVLRGSAINSDGASNGLTAPNGPSQERVIEQALVDARLAADQVDAVEAHGSATPLGDPVEAEALLAAYGRNRDPRRPLLLGSVKSNISHTQAAAGVAGVIKMVMAIRNGVLPKTLHVDRPTSHVDWSPGTVRLLTENTPWPETGQPRRAGVSSFGLSGTNAHVIVEQAEEQPAERETLSGPVPLLVSARGEAALRARAADLLSTVEQRPELDLTGLARSLAGSRASLEHRAAVVAADRDTALAGLAAIARGRGLAEGVVRGRPRLAVLFAGQGTQRLGMGRELYRRFGVFAEALDAVLAELDRHLDVPLREVLWGSDAAELAHTVHAQPALFAVETALYRLVESWGIVPDFVAGHSIGEVTAAHVAGVLSLPDAATLVAARGRLMHALPAGGAMVAVDASEAEVLPLLDGHGDRAGLAAVNGPESVVLSGDEDTVTEIAGHFAGLGRRTRRLHVSHAFHSPHMDPMLADFRRVVAGLSPREPLIPVVSTLTGLPATIEQLTSAEHWTEHVRATVRFADATGWLHDHGAGAYLELGPDGTLATLTRECLGEDVTVVPALRPERDEVETIAAAAATLHTRGVAVRWDAYFAGTGASTVDLPTYPFQRRRFWPRDGVRASGDLRAAGLGAADHPLLSAAVSVAGSEGTLLTGRLSPRTQPWLADHVVGGSELLPGAALLELAVRAGDEVGCDRVAELTMTVPLHLPAEGGTQVQVWAGPPDADGERALGIFSRPDDADDHEWTRHATGVLATGGPRPEPDGVRWPPEDAEPVDLTGLYDGLAEEGFDYGPAFRGLTAAWRRDAEVFAEVALPAPVAEDAAAFGVHPALLDAALQTAALAGGVRGGLPFAWEDVRLHAGGARAARVRLTPAGDAVAVELSDPTGAPVLSIGSLLLRAPDGAAASTPPERDLFRLDWVEVPAEPATGPVVVLGPDPVGLATAADCATYADLDALAAGPAPEVVLCPVAASGDRVGAAHGLTAGALSRIQDWLADERFPDARLVFLTRGAVPAGDEEPDPAGAAVWGLVRAAQAEHPGRFGLLDLDPDNGDHVGWVPGALGVAEPQLAIRAGIPLAPRLARLRPGGPDTGVSPWTGAGTVVITGGTTGLGAVLARHLAARHGVRHLLLLSRRGAAASGAAGLAAELRALGAEPELVACDVADRVALAEALSAVPASRPVTGVVHAAGVLADGVVSSLTPAALTAVLRPKVDAAWHLHELTRHLELSAFVTFSSVAGLVGAAGQGNYAAGNAFLDALAVRRRAEGLPGTSLAWGPWSDEAGMTARLDEASGQRLRRLGTPPLPVARGVELFDAALACGEPVVAPVRFDLAATRSADAIPAVLRGLVRGPARRAAATGPGAGGGLAHRLARLDPARHRDAVLDVVREEAAAVLGHPDPRAVDPDRAMADLGFDSLTAVELRNRLAAATGLRLPATLVFDYPTVAALAGHVLTELTGAGAATPVTATGTADADDPIVIVGMSCHYPGGVRSPEDLWRLVSEGRDAITGFPADRGWDLDALYHPDPEHTGTSYTRSGGFLHDAGEFDPAFFGMSPREALATDAQQRLLLEASWEAVERAGIDPQRLRGSRTGVFAGVMYADYSALLRGGEFEGHVGTGTSSSVVSGRVSYVLGLEGPSVTVDTACSSSLVAMHWAIQALRAGECSLALAGGVTVMSTPAAFVEFSRQRGLSADGRCKAYSDAADGVGWAEGVGVLVLERRSDAERNGHRILAVVRGSAVNSDGASNGLTAPNGLSQQRVIRQALAAAGLGPSDVDVVEGHGTGTALGDPIEAQALLATYGQDRERPLLLGSVKSNIGHTQAAAGVAGVIKMVLAMRHGEVPPTLHASTASGQVDWTAGAVDLVTEPAAWPDAGRPRRAAVSSFGFSGTNAHTILEVPPETAAEPGPEQPRDVVPLVLSGRTPGALRDQAARLLPLAGAGLTDLAFSLATTRSPFEHRAAVVTGDPEILRRALGALADDRPDAAVVRDEAVTGDRPAMVFAGQGSQRPGMGRELYRRFPVFAAAFDAVADALAPHLDAPLADVVFGGDELINETRWTQPALFALEVALFRQLEAWGIRPGHLVGHSVGELAAAHVAGVLTVEDAAALVAARGRLMQALPAGGAMVAVEATEAEVLPELGPGVELAAVNGPHAVVVSGDEEPVTALAESFAARGRRTRRLAVSHAFHSPRMDAVLADLREVAEGLSYSPPVLPVVSTLTGALATDEQLCSPEYWVEHARRTVRFADAVTTLAGLGADTFVEVGPGGALSAMIADTLGEDVTVVASLRTGRDEESALTGALARLHVRGAAVDWAAYFAGSGARVLDLPTYPFQREVFWPRAVPAAGPADASRYRVTWRPVRVPAAPRLDGTWLLVGHTAEADAWLAEALRAHGAEVREADPATAGELLTGDVTGVLSTVALGEHPELTAGPAATAALVRTLAENDLEIPLWTVTRGAVSTGPDDPPPAPHQAAVWGLGRAAALEHPRRWGGLIDLPPVPGPADAARLAGVLAGRDGEDQLAIRTPAVFGRRLVRHPAGEPATDPVVRGTVLVTGGTGGLGAEVARWLAGAGARRLVLTSRRGPDAPGAAELSAELTELGAEVDVVACDVADREALRAVLDAVPADELTGVVHAAGVSELRPLTETGPADLAADLAAKAVGAANLDALLDDRELDLFVLFGSIAGVLGSAAHAGYGAANAYLDALAEQRRARGLAATSVAYGPWAGAGMATEGAISAELTRRGLVELSPAAALAALWQAVTGGEATVTVAGVDWARYAPVFTAARPSPLIGDLPEVAALAEDQAPAATSELAGRLAGLTEAEQERLLVGLVRAEAAAVLGHDRPDGLPERRAFRDAGFDSLTAVELRGRLRALTGRPLPATLVFDHPDPLTLARFLRTELLGASPAATAPVAAAPASDDPIAIVAMSCRFPGDVRTPEQLWGLVADGVDATSEFPAGRGWQGGYVHDPDPDRPGATYTTRGGFVHDADRFDPGFFGISPREALAMEPQQRLLLETTWECFERAGIDPASLRDSLTGTFIGSSYTPYGGGGGGEGGEGHGITGTIPSVLSGRLAYVFGLRGPAVTVDTACSSSLVALHLAARSLRDGESSLAVAGGVTVMTTPDPFVAFSRQRALAADGRSKAFSDDADGMALSEGVGIVVLERLSDARRNGHPVLALVRGAAINSDGASNGLTAPNGQSQQRVIRQALANAHLSTADIDAVEAHGTGTALGDPIEAGALQATYGDGRDPRRPLWLGSVKSNIGHTQSAAGVASVIKMVMALRRGMLPSTLHVDRPSSHIDWSDGTVALLAEPVAWPAGDRPRRCAVSSFGISGTNAHLILEEAPPAEPAVAPPPVEPIVVPWVLSGRGPAALRAQAASLLSFVDSQEPAPLDVARSLVTTRSLFENRAVVLGTSGAELAGGLAGLAGDGPGQGVVTGTADIDGPTVFVFPGQGAQWTGMGARLLAESPVFAERIAECAAALGEFVDWSLTDVLRQAGDAPSLDRVDVVQPVSFAVMVSLAALWRSCGVRPDAVVGHSQGEIAAAVVAGALSLEDGARVVALRSQAIARRLAGAGGMMSVALPAAEAEDRLRPYGDQVSVAAVNSPGSVVVSGAPEALDALFAELSAAGVRVRRVAVDYASHSAQVGELEDELLAELAPLNPAAAEIPLYSTLTGDLLDTTGMDAGYWYRNLRRTVAFESAIRALLAGGHRAFVEVSPHPVLTFAVQETADEQLRAGEPVVVAGTLRRDDGGLDRVLTSLAEVFVRGVPADWATAVAGGRVLDLPTYAFQRDSYWVMPPSPGDTAPADGTWTAIEEADPATLAADLRVDEQALAAVLPALSAWRRDRAAESTVDSWRYRAGWTPVAAGPAVTLTGTWLLVTPEGADGADVEAALTGHGAEVRRLEVVAADRAALAGQLAGTEVTGIVSLLGLDERPGTHHPVLPAGLATTITLVQALGDAGVGAPLWCLTRGAVAAGDSDEVTSPVQAMVHGLAWTAALEHPRRWGGVIDLPPALGPAAARRLATALAGTTGEDQLAVRDTGLLARRVLPAPAPAAVRRWTPRGTTLITGGTGTLGPHVARWLAGRGAERLVLVGRSGPDSPRAVELVAELDTLGTAAEVVACDVTDPAAVTALRDRLRAGGHEIRTVIHAAAVIELASIDDSDLGAFAGVLDAKVAGARNLDATFDADDLDAFVLFSSVAGMWGTGQHAAYVAGNAYLHALAQRRRARGLTATALSWGIWADDLELGRVDPSQIRRSGLEFMDPGLALTAFGRVLDGDETTVAVADVDWEQYHPVYTAARETRLFAEIPAVRGLAEAERSPAATGRLGELAERLRELPQAEREREVLDLVRAEAAAVLGHGTAEALPERGAFRDAGFDSVTAVDLRNRIAAGTGLTLPATMVFDHPSPVALAEFLLAELAGAAAPVVTAPVSGAVAGEPIAIVAMSCRYPGGVSSPEQLWELISEGTDAITPFPADRGWQAGELHDPDPDRAGRTYSVQGGFLHDAAEFDPGFFGVSPREALLMDPQQRLLLTTAWEAFERAGIDPHRLRGSRTGTFVGASYQDYGAAVSAVDNAEGHQITGTLPSVLSGRLAYLFGLEGPAITLDTACSSSLVALHLAARSLATGESDLALAGGVSIMATPGAFIGFSRQRALARDGRCKAYADTADGMTLAEGVGLVLLERLSDARDNGHRVLAVLRGSAINSDGASNGLTAPNGPAQQRVITAALAEAGLGPSDVDAVEGHGTGTALGDPIEAQALLATYGQDRERPLLLGSVKSNIGHTQMASGVAGVIKMVQALRHGVLPRTLHVDTPSTHVDWTAGSIELLTEPAEWPETGRPRRAAVSSFGLSGTNAHLILEQAPDGPAENPAEPVPGPVPVLVSARDEGTLRAQAGRLLSYLDDNPGVPLGTFAAALATTRSAFEHRAAVVAADRDELTHGLAALRDGSLAAGLLTARAGRGRTAFLFGGQGSQRPGMGRELYDRFTVFATALDEVLARFDPELDRPLREVLFAEPGSAEAASLDRTGYTQPALFALEVALFRLVESWGVRPDYLAGHSIGELAAAHVAGVLSLPDACTLVAARARLMQALPEGGAMVAVRAGEEEVLACLDGDRVAIASLNAPSSVVVAGDEDATLDLAARLTAAGHRTRRLPVSHAFHSPLMDPMLDDYAAVARSVTYQQPRLTVVSTVTGEPATAGQLCDPDYWVGQVRRPVRFADAVSWLSGKGVTTFLELGADGTLSGLARETVEQLTEAGTGFLPVLRRDRPEVPVLLGALAGLHTRGVTVDWTGFFAGSGRLDLPTYPFRRDRFWPEPPAQSAVDGLRYRVDWQPLSPPTRPAPGGRWLVLLPEGAGEPAWLTGLLDAVAGEAVRLVVGEPGRDAIAAQLRDLGTGFAGVLSLLALGAADADTALAATTTALQALGDAGVPAKLWCLTRDAGSDPAAAAVWGLGRVAALEHPETWGGLVDLPAEDRDVDLDAVRGLAAVLTGDSGEDQVSAGPAGLLARRIVRAPLPAGGPVGGYRPSGTVLVVGGTGALGGHLARWLAGAGAEHLVLTSRRGDAAPGAGELVAELTGLGARVTVAACDAADRDALAAVLAGVPADLPLTAVFHAAGVVEDGVLDGLAPAAFRAVLRSKLDAAENLHDLTAGIDLDAFVLFTSVAGTLGAAGQGNYAAANAALDALARRRRADGLPATAVAWGPWAEGGMAAGAGTGADRMRRGGLTPLLPDRALAALAEAIGHGDTEITIADVDWARLVPVLAAGRPAPLVAGLSGAAPVPAVAGGGPLTELAGLPAAQRERRVLELLRAQAAAVLGHADAAEVDADRAFLDLGFDSLTTLELRNALAAATGLRLPASLLFDHPTPRDLAAFLATELAGESAPAPAARTSGVTSEPIAVVGIGCRFPGGISSPEELWRLLAAGGDGITPFPADRGWDLAGLAERSATQRGGFLTGVADFDADFFGISPREALAMDPQQRLLLETAWEALERAGVDPAGLRGSETGVFVGTNGQDYVDVLRRAAAAAGPSEGDGVGGYVATGNTASVMSGRLAYTLGLEGPAVTVDTACSASLVALHLALRALRAGECSLALAGGVSVMSSPDSFVEFSLQGGLAPDGRCKSFGAGADGTAWAEGVGVLALRRLSDARRDGQPVLAVLSGSAVNSDGASNGLTAPNGLAQQRVIRAALADAGITAADVDAVEAHGTGTTLGDPIEAQALLEVYGRDREEPLLLGSVKSNLGHTQGAAGVAGVIKMVLALRHGTLPRTLHAEEPSPHIDWSAGRIALLTEQRDWPGTGRPWRAGVSAFGLSGTNAHVIVEQAPAAPAHPEEPRSGAVPWVVSGRTGDALDAQLHRLTAFAAERPELSPAAVGRALATGRAALSRRAVLLSTADGLVEVARDTAADGAGLAFLFSGQGAQRPGMGRELYRRFDVFAGALDELLAHLDPGLREVMWGEDPDALNRTGYAQPALFAVEVALFRLLESWGVRPDHLLGHSVGELAAAHVAGVLSVADACALVTARAALMQALPAGGAMVAVRAGEDEVAGLLDERVSIAAVNGPEAVVLAGPEDAVLVVAGRVTADGRRTTRLRVSHAFHSPLMDPVLDDLRAVAAGLTYHPPRIPVVSNLTGKHATADELCSPEYWVRQAREAVRFADGVGTLHAAGVRTLAGLGPDGALCALARQNAGDVTAVPLLRGDRDEETTVLTALGGLHARGVPVDWSAFFGPGPIADLPTYAFQRTRFWPDVPADAAAPADPADAGFWAAVERADLDALSSTLDVEGAALAEVVPALSAWRRGRRERDAADRWRYRITWEPVPAGATAELTGTWLALVPAGWTSDAWLRAAVAAPRGTVRPVEVEPGADLAGLLAGTGPAGVLSLLPSGPGDVLAAMTRAGIDAPLWCVTRAAVRATPADPPPDPSAAAVWGAGRVCALEDPDRWGGLADLPETLDDTAATAFTAALAGLGEDQVAVRGQGLLARRLSRAEPGPAADPWTPHGTVLVSGAVGEHLLGWLAGAGTQRLVLTDPGLAGSVTGVEVTVAAGDDLAALLGTIPDLTAVVLAPESVENAENADNAVATAATIDALVAERDLDAFVVCGSVAGVWGAAGRGDEAAAGAYLEALALRRHARGLRATAVALGAWAGADQVDENHLRLSGLPAMAPELALPVVRGVAAGSEPSVVVADVGWDRFVPAFTARRPSPLLTGLPEARAVAEAAERDRRNRHVVADELRGRLAAQPAAARHGVVLGIVLDAVATVLGHAGAGAIESDRAFTDLGFDSLAAVDLRDRLGAVTGLDLPATLVFEYSTPAALTGHLLDQLVPGRSETDAEEERVRALLASVPLTALRDIGVLEPLLALADGGGAPNGTNGSRDVDSMDVEDLVRAAHGDLDGNSGRPDGRGQG</sequence>
<dbReference type="InterPro" id="IPR016035">
    <property type="entry name" value="Acyl_Trfase/lysoPLipase"/>
</dbReference>
<dbReference type="EMBL" id="SFCC01000005">
    <property type="protein sequence ID" value="RZQ63974.1"/>
    <property type="molecule type" value="Genomic_DNA"/>
</dbReference>
<dbReference type="Proteomes" id="UP000292003">
    <property type="component" value="Unassembled WGS sequence"/>
</dbReference>
<dbReference type="InterPro" id="IPR006162">
    <property type="entry name" value="Ppantetheine_attach_site"/>
</dbReference>
<dbReference type="PROSITE" id="PS52019">
    <property type="entry name" value="PKS_MFAS_DH"/>
    <property type="match status" value="1"/>
</dbReference>
<comment type="cofactor">
    <cofactor evidence="1">
        <name>pantetheine 4'-phosphate</name>
        <dbReference type="ChEBI" id="CHEBI:47942"/>
    </cofactor>
</comment>
<evidence type="ECO:0000256" key="5">
    <source>
        <dbReference type="ARBA" id="ARBA00022737"/>
    </source>
</evidence>
<dbReference type="OrthoDB" id="9778690at2"/>
<dbReference type="InterPro" id="IPR057326">
    <property type="entry name" value="KR_dom"/>
</dbReference>
<evidence type="ECO:0000313" key="20">
    <source>
        <dbReference type="Proteomes" id="UP000292003"/>
    </source>
</evidence>
<organism evidence="19 20">
    <name type="scientific">Amycolatopsis suaedae</name>
    <dbReference type="NCBI Taxonomy" id="2510978"/>
    <lineage>
        <taxon>Bacteria</taxon>
        <taxon>Bacillati</taxon>
        <taxon>Actinomycetota</taxon>
        <taxon>Actinomycetes</taxon>
        <taxon>Pseudonocardiales</taxon>
        <taxon>Pseudonocardiaceae</taxon>
        <taxon>Amycolatopsis</taxon>
    </lineage>
</organism>
<dbReference type="CDD" id="cd00833">
    <property type="entry name" value="PKS"/>
    <property type="match status" value="5"/>
</dbReference>
<evidence type="ECO:0000256" key="14">
    <source>
        <dbReference type="PROSITE-ProRule" id="PRU01363"/>
    </source>
</evidence>
<dbReference type="EC" id="2.3.1.94" evidence="13"/>
<dbReference type="SUPFAM" id="SSF52151">
    <property type="entry name" value="FabD/lysophospholipase-like"/>
    <property type="match status" value="5"/>
</dbReference>
<feature type="region of interest" description="Disordered" evidence="15">
    <location>
        <begin position="7625"/>
        <end position="7644"/>
    </location>
</feature>
<reference evidence="19 20" key="1">
    <citation type="submission" date="2019-02" db="EMBL/GenBank/DDBJ databases">
        <title>Draft genome sequence of Amycolatopsis sp. 8-3EHSu isolated from roots of Suaeda maritima.</title>
        <authorList>
            <person name="Duangmal K."/>
            <person name="Chantavorakit T."/>
        </authorList>
    </citation>
    <scope>NUCLEOTIDE SEQUENCE [LARGE SCALE GENOMIC DNA]</scope>
    <source>
        <strain evidence="19 20">8-3EHSu</strain>
    </source>
</reference>
<dbReference type="PROSITE" id="PS50075">
    <property type="entry name" value="CARRIER"/>
    <property type="match status" value="5"/>
</dbReference>
<dbReference type="FunFam" id="1.10.1200.10:FF:000007">
    <property type="entry name" value="Probable polyketide synthase pks17"/>
    <property type="match status" value="5"/>
</dbReference>
<dbReference type="Gene3D" id="6.10.140.1830">
    <property type="match status" value="1"/>
</dbReference>
<dbReference type="SMART" id="SM00823">
    <property type="entry name" value="PKS_PP"/>
    <property type="match status" value="5"/>
</dbReference>
<dbReference type="Pfam" id="PF02801">
    <property type="entry name" value="Ketoacyl-synt_C"/>
    <property type="match status" value="5"/>
</dbReference>
<dbReference type="SMART" id="SM00822">
    <property type="entry name" value="PKS_KR"/>
    <property type="match status" value="5"/>
</dbReference>
<dbReference type="InterPro" id="IPR009081">
    <property type="entry name" value="PP-bd_ACP"/>
</dbReference>
<dbReference type="SUPFAM" id="SSF55048">
    <property type="entry name" value="Probable ACP-binding domain of malonyl-CoA ACP transacylase"/>
    <property type="match status" value="5"/>
</dbReference>
<evidence type="ECO:0000256" key="9">
    <source>
        <dbReference type="ARBA" id="ARBA00052442"/>
    </source>
</evidence>
<dbReference type="InterPro" id="IPR036291">
    <property type="entry name" value="NAD(P)-bd_dom_sf"/>
</dbReference>
<dbReference type="FunFam" id="3.40.47.10:FF:000019">
    <property type="entry name" value="Polyketide synthase type I"/>
    <property type="match status" value="5"/>
</dbReference>
<evidence type="ECO:0000256" key="13">
    <source>
        <dbReference type="ARBA" id="ARBA00066981"/>
    </source>
</evidence>
<evidence type="ECO:0000256" key="3">
    <source>
        <dbReference type="ARBA" id="ARBA00022553"/>
    </source>
</evidence>
<dbReference type="GO" id="GO:0004312">
    <property type="term" value="F:fatty acid synthase activity"/>
    <property type="evidence" value="ECO:0007669"/>
    <property type="project" value="TreeGrafter"/>
</dbReference>
<dbReference type="Gene3D" id="3.40.50.720">
    <property type="entry name" value="NAD(P)-binding Rossmann-like Domain"/>
    <property type="match status" value="5"/>
</dbReference>
<keyword evidence="4" id="KW-0808">Transferase</keyword>
<protein>
    <recommendedName>
        <fullName evidence="13">6-deoxyerythronolide-B synthase</fullName>
        <ecNumber evidence="13">2.3.1.94</ecNumber>
    </recommendedName>
</protein>
<keyword evidence="6" id="KW-0045">Antibiotic biosynthesis</keyword>
<dbReference type="Gene3D" id="3.40.366.10">
    <property type="entry name" value="Malonyl-Coenzyme A Acyl Carrier Protein, domain 2"/>
    <property type="match status" value="5"/>
</dbReference>
<dbReference type="InterPro" id="IPR013968">
    <property type="entry name" value="PKS_KR"/>
</dbReference>
<comment type="caution">
    <text evidence="19">The sequence shown here is derived from an EMBL/GenBank/DDBJ whole genome shotgun (WGS) entry which is preliminary data.</text>
</comment>
<dbReference type="SMART" id="SM00826">
    <property type="entry name" value="PKS_DH"/>
    <property type="match status" value="1"/>
</dbReference>
<dbReference type="RefSeq" id="WP_130475499.1">
    <property type="nucleotide sequence ID" value="NZ_SFCC01000005.1"/>
</dbReference>
<feature type="domain" description="Ketosynthase family 3 (KS3)" evidence="17">
    <location>
        <begin position="6163"/>
        <end position="6588"/>
    </location>
</feature>
<proteinExistence type="predicted"/>
<dbReference type="InterPro" id="IPR049551">
    <property type="entry name" value="PKS_DH_C"/>
</dbReference>
<feature type="region of interest" description="C-terminal hotdog fold" evidence="14">
    <location>
        <begin position="1053"/>
        <end position="1187"/>
    </location>
</feature>
<dbReference type="InterPro" id="IPR032821">
    <property type="entry name" value="PKS_assoc"/>
</dbReference>
<dbReference type="InterPro" id="IPR050091">
    <property type="entry name" value="PKS_NRPS_Biosynth_Enz"/>
</dbReference>
<feature type="active site" description="Proton acceptor; for dehydratase activity" evidence="14">
    <location>
        <position position="949"/>
    </location>
</feature>
<comment type="pathway">
    <text evidence="11">Antibiotic biosynthesis; erythromycin biosynthesis.</text>
</comment>
<dbReference type="GO" id="GO:0006633">
    <property type="term" value="P:fatty acid biosynthetic process"/>
    <property type="evidence" value="ECO:0007669"/>
    <property type="project" value="InterPro"/>
</dbReference>
<dbReference type="InterPro" id="IPR016039">
    <property type="entry name" value="Thiolase-like"/>
</dbReference>
<dbReference type="Pfam" id="PF21089">
    <property type="entry name" value="PKS_DH_N"/>
    <property type="match status" value="1"/>
</dbReference>
<dbReference type="InterPro" id="IPR020806">
    <property type="entry name" value="PKS_PP-bd"/>
</dbReference>
<gene>
    <name evidence="19" type="ORF">EWH70_12575</name>
</gene>
<dbReference type="InterPro" id="IPR014030">
    <property type="entry name" value="Ketoacyl_synth_N"/>
</dbReference>
<keyword evidence="5" id="KW-0677">Repeat</keyword>
<dbReference type="Pfam" id="PF00550">
    <property type="entry name" value="PP-binding"/>
    <property type="match status" value="5"/>
</dbReference>
<dbReference type="InterPro" id="IPR016036">
    <property type="entry name" value="Malonyl_transacylase_ACP-bd"/>
</dbReference>
<evidence type="ECO:0000313" key="19">
    <source>
        <dbReference type="EMBL" id="RZQ63974.1"/>
    </source>
</evidence>
<dbReference type="SUPFAM" id="SSF47336">
    <property type="entry name" value="ACP-like"/>
    <property type="match status" value="5"/>
</dbReference>
<evidence type="ECO:0000256" key="6">
    <source>
        <dbReference type="ARBA" id="ARBA00023194"/>
    </source>
</evidence>
<feature type="domain" description="PKS/mFAS DH" evidence="18">
    <location>
        <begin position="917"/>
        <end position="1187"/>
    </location>
</feature>
<dbReference type="PROSITE" id="PS00606">
    <property type="entry name" value="KS3_1"/>
    <property type="match status" value="5"/>
</dbReference>
<dbReference type="InterPro" id="IPR036736">
    <property type="entry name" value="ACP-like_sf"/>
</dbReference>
<dbReference type="SUPFAM" id="SSF51735">
    <property type="entry name" value="NAD(P)-binding Rossmann-fold domains"/>
    <property type="match status" value="10"/>
</dbReference>
<dbReference type="InterPro" id="IPR020841">
    <property type="entry name" value="PKS_Beta-ketoAc_synthase_dom"/>
</dbReference>
<feature type="domain" description="Carrier" evidence="16">
    <location>
        <begin position="4617"/>
        <end position="4692"/>
    </location>
</feature>
<dbReference type="SMART" id="SM01294">
    <property type="entry name" value="PKS_PP_betabranch"/>
    <property type="match status" value="4"/>
</dbReference>
<dbReference type="InterPro" id="IPR014043">
    <property type="entry name" value="Acyl_transferase_dom"/>
</dbReference>
<evidence type="ECO:0000256" key="4">
    <source>
        <dbReference type="ARBA" id="ARBA00022679"/>
    </source>
</evidence>
<dbReference type="GO" id="GO:0031177">
    <property type="term" value="F:phosphopantetheine binding"/>
    <property type="evidence" value="ECO:0007669"/>
    <property type="project" value="InterPro"/>
</dbReference>
<dbReference type="InterPro" id="IPR049552">
    <property type="entry name" value="PKS_DH_N"/>
</dbReference>
<feature type="domain" description="Carrier" evidence="16">
    <location>
        <begin position="6071"/>
        <end position="6146"/>
    </location>
</feature>
<evidence type="ECO:0000256" key="11">
    <source>
        <dbReference type="ARBA" id="ARBA00060622"/>
    </source>
</evidence>
<dbReference type="PROSITE" id="PS00012">
    <property type="entry name" value="PHOSPHOPANTETHEINE"/>
    <property type="match status" value="5"/>
</dbReference>
<feature type="domain" description="Ketosynthase family 3 (KS3)" evidence="17">
    <location>
        <begin position="39"/>
        <end position="454"/>
    </location>
</feature>
<dbReference type="SUPFAM" id="SSF53901">
    <property type="entry name" value="Thiolase-like"/>
    <property type="match status" value="5"/>
</dbReference>
<dbReference type="Pfam" id="PF00698">
    <property type="entry name" value="Acyl_transf_1"/>
    <property type="match status" value="5"/>
</dbReference>
<dbReference type="Pfam" id="PF18369">
    <property type="entry name" value="PKS_DE"/>
    <property type="match status" value="2"/>
</dbReference>
<dbReference type="PROSITE" id="PS52004">
    <property type="entry name" value="KS3_2"/>
    <property type="match status" value="5"/>
</dbReference>
<dbReference type="SMART" id="SM00825">
    <property type="entry name" value="PKS_KS"/>
    <property type="match status" value="5"/>
</dbReference>
<evidence type="ECO:0000259" key="17">
    <source>
        <dbReference type="PROSITE" id="PS52004"/>
    </source>
</evidence>
<dbReference type="Pfam" id="PF08990">
    <property type="entry name" value="Docking"/>
    <property type="match status" value="1"/>
</dbReference>
<dbReference type="InterPro" id="IPR042104">
    <property type="entry name" value="PKS_dehydratase_sf"/>
</dbReference>
<name>A0A4Q7JCD1_9PSEU</name>
<feature type="domain" description="Carrier" evidence="16">
    <location>
        <begin position="7510"/>
        <end position="7585"/>
    </location>
</feature>
<dbReference type="InterPro" id="IPR049900">
    <property type="entry name" value="PKS_mFAS_DH"/>
</dbReference>
<dbReference type="Gene3D" id="3.40.47.10">
    <property type="match status" value="5"/>
</dbReference>
<dbReference type="CDD" id="cd08956">
    <property type="entry name" value="KR_3_FAS_SDR_x"/>
    <property type="match status" value="1"/>
</dbReference>
<evidence type="ECO:0000256" key="15">
    <source>
        <dbReference type="SAM" id="MobiDB-lite"/>
    </source>
</evidence>
<dbReference type="PANTHER" id="PTHR43775:SF51">
    <property type="entry name" value="INACTIVE PHENOLPHTHIOCEROL SYNTHESIS POLYKETIDE SYNTHASE TYPE I PKS1-RELATED"/>
    <property type="match status" value="1"/>
</dbReference>
<feature type="domain" description="Carrier" evidence="16">
    <location>
        <begin position="1658"/>
        <end position="1733"/>
    </location>
</feature>
<feature type="domain" description="Ketosynthase family 3 (KS3)" evidence="17">
    <location>
        <begin position="4710"/>
        <end position="5133"/>
    </location>
</feature>
<feature type="domain" description="Ketosynthase family 3 (KS3)" evidence="17">
    <location>
        <begin position="3191"/>
        <end position="3615"/>
    </location>
</feature>
<comment type="function">
    <text evidence="10">Involved in the biosynthesis of antibiotic erythromycin via the biosynthesis of its aglycone precursor, 6-deoxyerythronolide B (6-dEB).</text>
</comment>
<evidence type="ECO:0000256" key="12">
    <source>
        <dbReference type="ARBA" id="ARBA00063272"/>
    </source>
</evidence>
<feature type="region of interest" description="N-terminal hotdog fold" evidence="14">
    <location>
        <begin position="917"/>
        <end position="1041"/>
    </location>
</feature>
<evidence type="ECO:0000256" key="10">
    <source>
        <dbReference type="ARBA" id="ARBA00060158"/>
    </source>
</evidence>
<keyword evidence="8" id="KW-0012">Acyltransferase</keyword>
<dbReference type="InterPro" id="IPR020807">
    <property type="entry name" value="PKS_DH"/>
</dbReference>
<evidence type="ECO:0000259" key="16">
    <source>
        <dbReference type="PROSITE" id="PS50075"/>
    </source>
</evidence>
<dbReference type="CDD" id="cd08952">
    <property type="entry name" value="KR_1_SDR_x"/>
    <property type="match status" value="4"/>
</dbReference>
<comment type="catalytic activity">
    <reaction evidence="9">
        <text>6 (S)-methylmalonyl-CoA + propanoyl-CoA + 6 NADPH + 12 H(+) = 6-deoxyerythronolide B + 6 CO2 + 6 NADP(+) + 7 CoA + H2O</text>
        <dbReference type="Rhea" id="RHEA:23068"/>
        <dbReference type="ChEBI" id="CHEBI:15377"/>
        <dbReference type="ChEBI" id="CHEBI:15378"/>
        <dbReference type="ChEBI" id="CHEBI:16089"/>
        <dbReference type="ChEBI" id="CHEBI:16526"/>
        <dbReference type="ChEBI" id="CHEBI:57287"/>
        <dbReference type="ChEBI" id="CHEBI:57327"/>
        <dbReference type="ChEBI" id="CHEBI:57392"/>
        <dbReference type="ChEBI" id="CHEBI:57783"/>
        <dbReference type="ChEBI" id="CHEBI:58349"/>
        <dbReference type="EC" id="2.3.1.94"/>
    </reaction>
</comment>
<evidence type="ECO:0000256" key="8">
    <source>
        <dbReference type="ARBA" id="ARBA00023315"/>
    </source>
</evidence>
<evidence type="ECO:0000256" key="7">
    <source>
        <dbReference type="ARBA" id="ARBA00023268"/>
    </source>
</evidence>
<keyword evidence="7" id="KW-0511">Multifunctional enzyme</keyword>
<accession>A0A4Q7JCD1</accession>
<dbReference type="Gene3D" id="3.30.70.3290">
    <property type="match status" value="5"/>
</dbReference>